<dbReference type="Gene3D" id="2.60.40.2030">
    <property type="match status" value="1"/>
</dbReference>
<evidence type="ECO:0000313" key="8">
    <source>
        <dbReference type="Proteomes" id="UP000671852"/>
    </source>
</evidence>
<keyword evidence="2" id="KW-0677">Repeat</keyword>
<organism evidence="7 8">
    <name type="scientific">Sulfurimonas aquatica</name>
    <dbReference type="NCBI Taxonomy" id="2672570"/>
    <lineage>
        <taxon>Bacteria</taxon>
        <taxon>Pseudomonadati</taxon>
        <taxon>Campylobacterota</taxon>
        <taxon>Epsilonproteobacteria</taxon>
        <taxon>Campylobacterales</taxon>
        <taxon>Sulfurimonadaceae</taxon>
        <taxon>Sulfurimonas</taxon>
    </lineage>
</organism>
<dbReference type="GO" id="GO:0007154">
    <property type="term" value="P:cell communication"/>
    <property type="evidence" value="ECO:0007669"/>
    <property type="project" value="InterPro"/>
</dbReference>
<dbReference type="Proteomes" id="UP000671852">
    <property type="component" value="Chromosome"/>
</dbReference>
<dbReference type="SMART" id="SM00237">
    <property type="entry name" value="Calx_beta"/>
    <property type="match status" value="1"/>
</dbReference>
<reference evidence="7" key="2">
    <citation type="submission" date="2021-04" db="EMBL/GenBank/DDBJ databases">
        <title>Isolation and characterization of a novel species of the genus Sulfurimonas.</title>
        <authorList>
            <person name="Fukui M."/>
        </authorList>
    </citation>
    <scope>NUCLEOTIDE SEQUENCE</scope>
    <source>
        <strain evidence="7">H1576</strain>
    </source>
</reference>
<evidence type="ECO:0000256" key="2">
    <source>
        <dbReference type="ARBA" id="ARBA00022737"/>
    </source>
</evidence>
<keyword evidence="1 5" id="KW-0732">Signal</keyword>
<evidence type="ECO:0000256" key="4">
    <source>
        <dbReference type="SAM" id="MobiDB-lite"/>
    </source>
</evidence>
<protein>
    <recommendedName>
        <fullName evidence="6">Calx-beta domain-containing protein</fullName>
    </recommendedName>
</protein>
<gene>
    <name evidence="7" type="ORF">GJV85_02490</name>
</gene>
<evidence type="ECO:0000256" key="3">
    <source>
        <dbReference type="ARBA" id="ARBA00022837"/>
    </source>
</evidence>
<accession>A0A975AYV6</accession>
<evidence type="ECO:0000313" key="7">
    <source>
        <dbReference type="EMBL" id="QSZ41028.1"/>
    </source>
</evidence>
<dbReference type="KEGG" id="saqt:GJV85_02490"/>
<dbReference type="InterPro" id="IPR003644">
    <property type="entry name" value="Calx_beta"/>
</dbReference>
<dbReference type="EMBL" id="CP046072">
    <property type="protein sequence ID" value="QSZ41028.1"/>
    <property type="molecule type" value="Genomic_DNA"/>
</dbReference>
<keyword evidence="8" id="KW-1185">Reference proteome</keyword>
<feature type="chain" id="PRO_5037547592" description="Calx-beta domain-containing protein" evidence="5">
    <location>
        <begin position="23"/>
        <end position="1533"/>
    </location>
</feature>
<dbReference type="SUPFAM" id="SSF49899">
    <property type="entry name" value="Concanavalin A-like lectins/glucanases"/>
    <property type="match status" value="1"/>
</dbReference>
<evidence type="ECO:0000256" key="1">
    <source>
        <dbReference type="ARBA" id="ARBA00022729"/>
    </source>
</evidence>
<evidence type="ECO:0000256" key="5">
    <source>
        <dbReference type="SAM" id="SignalP"/>
    </source>
</evidence>
<feature type="region of interest" description="Disordered" evidence="4">
    <location>
        <begin position="1508"/>
        <end position="1533"/>
    </location>
</feature>
<name>A0A975AYV6_9BACT</name>
<feature type="signal peptide" evidence="5">
    <location>
        <begin position="1"/>
        <end position="22"/>
    </location>
</feature>
<sequence length="1533" mass="164305">MKSFYTLFLLFNIFFLPLSLNAAVFDPCTNTFEGPLNSLPGGSITFGAATVTGTSPIGQVISTNINNGNGETCDGISPCMLTGTEVSPYSFTLDTGSGSDGEVKLNSTTISTPKEYSKLELRGNRTLTFESTTIKVVSEFLLGSDDVINITGDVVIYANKVLFGSDNQININPGASLTIYADVIQTGSGFKTTSSHAAHEFAMLAKTKLTTDSDNDFTAALYSDGDLTFNATTNFSGAITATTINTGDATISGESICSSSTTQPAPDEPIADTSVCGIFPSVLASYTSLTTSQNDIFNQCTVSTPIGSFNEATSGNTALTCYEGPNIHTPECVCTGAYCSDNGSCELIPEPENSYDHTHISTSFPLTPVTVTGSDITFTDLEYGSYEFNGNNQKIYFEPQETYNNSTRRVMLLGDITNSKNGQTITFEEGDYYFNSWNMAGNTANIVVNGDVRIYIKENFIFGGNSAVSYGTGSIFIYVLGDTDFTGNGGGNSLLNMFVYTEGNLLINWNSQSDLYGGFAAEGNINIPGNNVNFTYDEAGANALGFGECEITIGFEQATYTVSENINLADDLLEAMPVNIVLSSPSPTDTSVVYATRNGTAVADVDYVSATKTVIIPAGDTSVTIEIFIRHDVDVELEENFFIDLSNISPNDGSIIFGVNPTEVIINTQTTVQNCYEDEFTGTLDDTWRTLYSNGSFIPTIVNGRLRMTPAQGQIATAVTKDYEFQAAHNLIILEFDAYAHSGNGADGFTVVLYDTNVGDSPNPGAFGGSLGYAQKNAASDAGETPGFEGGWLGLGLDEYGNYSNPSEGRIGGPGFRKHAVSLRGKGSGQSGYEYLAGTNSLNPVLWSSSSNYTSGRFKMTVDSRDPAHLYISLERDAAIDGTYESTIISQFDAISQQGTPPAYVRLAITGSTGGLNAVHEIDNLKLDGVCRVYNANPSILSSLDAWETSISDRNITTKIVNKPFSLTLASLSADSTSLQAVPNMVIEYKLYDNDTSSDVTNYADFNLTSGSVVENFTITSGAYKDVRVRFRYCENQLNDELAQLGLCASGASGYIYKEADSTDNFAIRPEKFDISVPTGQNINLLTSGTNYDFPLVASQYNITTPTFRYNITAAETILDIQKTAMYAPDTVTLDNTLTGIANFGTTFNMLNGNAVNALNMNFSDVGKVTIQLQDINWSSVDSDDTPGDCSLAGRYICGEINATFIPDHFDLNNTVLSNQSAATFTYISSTPNDINMSAHIATIVSAKNSLGATTQNFNSGSWENPVDVILAVTTVNTPTVNINDINQNLNLGFTNGQILITTADTNNSKNIFFNFDRTVNNTLNPFVVNAADVTLNATSIYSDSGTVVPVTSFADPATSNATFIYGRTNAPRHIFEGTTGTTLIYYESFCDGTDANGVVCDKALLPDGVASQSTNDPRWFRNTLHNASTTSGTVGVVSQKGSAANVGVGIINNVTPTEVPLTYTGANLPYKATMEHNSSSWLIYNRYDNTATANEFEVEFVGGTSSWAGQHEESNTKTKNSAASKTNRRSMW</sequence>
<feature type="domain" description="Calx-beta" evidence="6">
    <location>
        <begin position="542"/>
        <end position="646"/>
    </location>
</feature>
<dbReference type="SUPFAM" id="SSF141072">
    <property type="entry name" value="CalX-like"/>
    <property type="match status" value="1"/>
</dbReference>
<evidence type="ECO:0000259" key="6">
    <source>
        <dbReference type="SMART" id="SM00237"/>
    </source>
</evidence>
<dbReference type="RefSeq" id="WP_207562301.1">
    <property type="nucleotide sequence ID" value="NZ_CP046072.1"/>
</dbReference>
<dbReference type="Pfam" id="PF03160">
    <property type="entry name" value="Calx-beta"/>
    <property type="match status" value="1"/>
</dbReference>
<dbReference type="GO" id="GO:0016020">
    <property type="term" value="C:membrane"/>
    <property type="evidence" value="ECO:0007669"/>
    <property type="project" value="InterPro"/>
</dbReference>
<dbReference type="InterPro" id="IPR038081">
    <property type="entry name" value="CalX-like_sf"/>
</dbReference>
<proteinExistence type="predicted"/>
<keyword evidence="3" id="KW-0106">Calcium</keyword>
<reference evidence="7" key="1">
    <citation type="submission" date="2019-11" db="EMBL/GenBank/DDBJ databases">
        <authorList>
            <person name="Kojima H."/>
        </authorList>
    </citation>
    <scope>NUCLEOTIDE SEQUENCE</scope>
    <source>
        <strain evidence="7">H1576</strain>
    </source>
</reference>
<dbReference type="InterPro" id="IPR013320">
    <property type="entry name" value="ConA-like_dom_sf"/>
</dbReference>